<name>A0A6A5YUN9_9PLEO</name>
<evidence type="ECO:0000313" key="3">
    <source>
        <dbReference type="Proteomes" id="UP000799770"/>
    </source>
</evidence>
<accession>A0A6A5YUN9</accession>
<keyword evidence="3" id="KW-1185">Reference proteome</keyword>
<organism evidence="2 3">
    <name type="scientific">Lophiotrema nucula</name>
    <dbReference type="NCBI Taxonomy" id="690887"/>
    <lineage>
        <taxon>Eukaryota</taxon>
        <taxon>Fungi</taxon>
        <taxon>Dikarya</taxon>
        <taxon>Ascomycota</taxon>
        <taxon>Pezizomycotina</taxon>
        <taxon>Dothideomycetes</taxon>
        <taxon>Pleosporomycetidae</taxon>
        <taxon>Pleosporales</taxon>
        <taxon>Lophiotremataceae</taxon>
        <taxon>Lophiotrema</taxon>
    </lineage>
</organism>
<feature type="region of interest" description="Disordered" evidence="1">
    <location>
        <begin position="1"/>
        <end position="22"/>
    </location>
</feature>
<evidence type="ECO:0000256" key="1">
    <source>
        <dbReference type="SAM" id="MobiDB-lite"/>
    </source>
</evidence>
<gene>
    <name evidence="2" type="ORF">BDV96DRAFT_603700</name>
</gene>
<sequence length="329" mass="36041">MSANPPSASTAKSNDDAPPYPNIKLARLFKKHKKDTSVRSLFPQFDANGGPADPSLSISYTLSPDILARLDGEPCPCFPDWEAQIVFYALPSSDKFPSRDRTVEVMSAKPLGESMFEVVPWTALCDLHDRDIVGKVRGFDCVRGLIMTCQSQANELVQQNISLREQAEQFGMKIKESWTWELIDNLRPHLGNPKWCTSLASTITSAFTPDFQRFAKQDVYLAGLEGFLSFDPHWVRALEGKPLASAAVAACKYLDLMLQIQGDLEAAVEDFEDRLGREEGKCRVWVGEGERGFIGALGAAAAAAAAASSVLEDELDSLFGDESISIEVG</sequence>
<dbReference type="EMBL" id="ML977337">
    <property type="protein sequence ID" value="KAF2110613.1"/>
    <property type="molecule type" value="Genomic_DNA"/>
</dbReference>
<evidence type="ECO:0000313" key="2">
    <source>
        <dbReference type="EMBL" id="KAF2110613.1"/>
    </source>
</evidence>
<reference evidence="2" key="1">
    <citation type="journal article" date="2020" name="Stud. Mycol.">
        <title>101 Dothideomycetes genomes: a test case for predicting lifestyles and emergence of pathogens.</title>
        <authorList>
            <person name="Haridas S."/>
            <person name="Albert R."/>
            <person name="Binder M."/>
            <person name="Bloem J."/>
            <person name="Labutti K."/>
            <person name="Salamov A."/>
            <person name="Andreopoulos B."/>
            <person name="Baker S."/>
            <person name="Barry K."/>
            <person name="Bills G."/>
            <person name="Bluhm B."/>
            <person name="Cannon C."/>
            <person name="Castanera R."/>
            <person name="Culley D."/>
            <person name="Daum C."/>
            <person name="Ezra D."/>
            <person name="Gonzalez J."/>
            <person name="Henrissat B."/>
            <person name="Kuo A."/>
            <person name="Liang C."/>
            <person name="Lipzen A."/>
            <person name="Lutzoni F."/>
            <person name="Magnuson J."/>
            <person name="Mondo S."/>
            <person name="Nolan M."/>
            <person name="Ohm R."/>
            <person name="Pangilinan J."/>
            <person name="Park H.-J."/>
            <person name="Ramirez L."/>
            <person name="Alfaro M."/>
            <person name="Sun H."/>
            <person name="Tritt A."/>
            <person name="Yoshinaga Y."/>
            <person name="Zwiers L.-H."/>
            <person name="Turgeon B."/>
            <person name="Goodwin S."/>
            <person name="Spatafora J."/>
            <person name="Crous P."/>
            <person name="Grigoriev I."/>
        </authorList>
    </citation>
    <scope>NUCLEOTIDE SEQUENCE</scope>
    <source>
        <strain evidence="2">CBS 627.86</strain>
    </source>
</reference>
<proteinExistence type="predicted"/>
<dbReference type="Proteomes" id="UP000799770">
    <property type="component" value="Unassembled WGS sequence"/>
</dbReference>
<feature type="compositionally biased region" description="Polar residues" evidence="1">
    <location>
        <begin position="1"/>
        <end position="12"/>
    </location>
</feature>
<protein>
    <submittedName>
        <fullName evidence="2">Uncharacterized protein</fullName>
    </submittedName>
</protein>
<dbReference type="AlphaFoldDB" id="A0A6A5YUN9"/>